<dbReference type="Gene3D" id="3.40.50.720">
    <property type="entry name" value="NAD(P)-binding Rossmann-like Domain"/>
    <property type="match status" value="1"/>
</dbReference>
<dbReference type="eggNOG" id="COG1028">
    <property type="taxonomic scope" value="Bacteria"/>
</dbReference>
<dbReference type="SMART" id="SM00822">
    <property type="entry name" value="PKS_KR"/>
    <property type="match status" value="1"/>
</dbReference>
<dbReference type="NCBIfam" id="NF005559">
    <property type="entry name" value="PRK07231.1"/>
    <property type="match status" value="1"/>
</dbReference>
<dbReference type="AlphaFoldDB" id="A0A073IP65"/>
<proteinExistence type="inferred from homology"/>
<dbReference type="RefSeq" id="WP_037976336.1">
    <property type="nucleotide sequence ID" value="NZ_JMKI01000034.1"/>
</dbReference>
<comment type="similarity">
    <text evidence="1">Belongs to the short-chain dehydrogenases/reductases (SDR) family.</text>
</comment>
<dbReference type="InterPro" id="IPR020904">
    <property type="entry name" value="Sc_DH/Rdtase_CS"/>
</dbReference>
<protein>
    <recommendedName>
        <fullName evidence="4">Ketoreductase domain-containing protein</fullName>
    </recommendedName>
</protein>
<gene>
    <name evidence="5" type="ORF">EH55_05300</name>
</gene>
<keyword evidence="2" id="KW-0560">Oxidoreductase</keyword>
<dbReference type="OrthoDB" id="9804104at2"/>
<evidence type="ECO:0000259" key="4">
    <source>
        <dbReference type="SMART" id="SM00822"/>
    </source>
</evidence>
<keyword evidence="3" id="KW-0520">NAD</keyword>
<dbReference type="Proteomes" id="UP000027665">
    <property type="component" value="Unassembled WGS sequence"/>
</dbReference>
<evidence type="ECO:0000313" key="5">
    <source>
        <dbReference type="EMBL" id="KEJ92153.1"/>
    </source>
</evidence>
<evidence type="ECO:0000256" key="1">
    <source>
        <dbReference type="ARBA" id="ARBA00006484"/>
    </source>
</evidence>
<reference evidence="5 6" key="1">
    <citation type="submission" date="2014-04" db="EMBL/GenBank/DDBJ databases">
        <title>Draft Genome Sequence of Synergistes jonesii.</title>
        <authorList>
            <person name="Coil D.A."/>
            <person name="Eisen J.A."/>
            <person name="Holland-Moritz H.E."/>
        </authorList>
    </citation>
    <scope>NUCLEOTIDE SEQUENCE [LARGE SCALE GENOMIC DNA]</scope>
    <source>
        <strain evidence="5 6">78-1</strain>
    </source>
</reference>
<accession>A0A073IP65</accession>
<evidence type="ECO:0000256" key="3">
    <source>
        <dbReference type="ARBA" id="ARBA00023027"/>
    </source>
</evidence>
<dbReference type="GeneID" id="90983705"/>
<dbReference type="PANTHER" id="PTHR24321:SF8">
    <property type="entry name" value="ESTRADIOL 17-BETA-DEHYDROGENASE 8-RELATED"/>
    <property type="match status" value="1"/>
</dbReference>
<feature type="domain" description="Ketoreductase" evidence="4">
    <location>
        <begin position="7"/>
        <end position="185"/>
    </location>
</feature>
<dbReference type="Pfam" id="PF13561">
    <property type="entry name" value="adh_short_C2"/>
    <property type="match status" value="1"/>
</dbReference>
<evidence type="ECO:0000256" key="2">
    <source>
        <dbReference type="ARBA" id="ARBA00023002"/>
    </source>
</evidence>
<dbReference type="InterPro" id="IPR002347">
    <property type="entry name" value="SDR_fam"/>
</dbReference>
<dbReference type="EMBL" id="JMKI01000034">
    <property type="protein sequence ID" value="KEJ92153.1"/>
    <property type="molecule type" value="Genomic_DNA"/>
</dbReference>
<dbReference type="PRINTS" id="PR00080">
    <property type="entry name" value="SDRFAMILY"/>
</dbReference>
<dbReference type="STRING" id="2754.EH55_05300"/>
<dbReference type="GO" id="GO:0016491">
    <property type="term" value="F:oxidoreductase activity"/>
    <property type="evidence" value="ECO:0007669"/>
    <property type="project" value="UniProtKB-KW"/>
</dbReference>
<name>A0A073IP65_9BACT</name>
<comment type="caution">
    <text evidence="5">The sequence shown here is derived from an EMBL/GenBank/DDBJ whole genome shotgun (WGS) entry which is preliminary data.</text>
</comment>
<dbReference type="PATRIC" id="fig|2754.20.peg.2482"/>
<dbReference type="SUPFAM" id="SSF51735">
    <property type="entry name" value="NAD(P)-binding Rossmann-fold domains"/>
    <property type="match status" value="1"/>
</dbReference>
<sequence>MLRLENKVCVVTGAARGIGKAIAEAFASEGARVYAIDLPSAEFETPERGLESGGEIIHVNADITDSDSVRASFMRVKKECGRLDALANNAAIISYEMLGMISKDKLRKMFEVDVFAMIEMIQYASRLMARNGGGSIINMASIVGTNGAAGQLAYAAAKGAVVALTKSAAKELAPQNIRVNAVAPGMVATKRLVAEMSGRFEEKTGNIGLGRMATPEDIANVYLFLASNAASYISGQILGVDGCMVL</sequence>
<keyword evidence="6" id="KW-1185">Reference proteome</keyword>
<dbReference type="InterPro" id="IPR036291">
    <property type="entry name" value="NAD(P)-bd_dom_sf"/>
</dbReference>
<dbReference type="FunFam" id="3.40.50.720:FF:000084">
    <property type="entry name" value="Short-chain dehydrogenase reductase"/>
    <property type="match status" value="1"/>
</dbReference>
<evidence type="ECO:0000313" key="6">
    <source>
        <dbReference type="Proteomes" id="UP000027665"/>
    </source>
</evidence>
<dbReference type="PROSITE" id="PS00061">
    <property type="entry name" value="ADH_SHORT"/>
    <property type="match status" value="1"/>
</dbReference>
<dbReference type="PRINTS" id="PR00081">
    <property type="entry name" value="GDHRDH"/>
</dbReference>
<dbReference type="InterPro" id="IPR057326">
    <property type="entry name" value="KR_dom"/>
</dbReference>
<organism evidence="5 6">
    <name type="scientific">Synergistes jonesii</name>
    <dbReference type="NCBI Taxonomy" id="2754"/>
    <lineage>
        <taxon>Bacteria</taxon>
        <taxon>Thermotogati</taxon>
        <taxon>Synergistota</taxon>
        <taxon>Synergistia</taxon>
        <taxon>Synergistales</taxon>
        <taxon>Synergistaceae</taxon>
        <taxon>Synergistes</taxon>
    </lineage>
</organism>
<dbReference type="CDD" id="cd05233">
    <property type="entry name" value="SDR_c"/>
    <property type="match status" value="1"/>
</dbReference>
<dbReference type="PANTHER" id="PTHR24321">
    <property type="entry name" value="DEHYDROGENASES, SHORT CHAIN"/>
    <property type="match status" value="1"/>
</dbReference>